<dbReference type="InterPro" id="IPR025334">
    <property type="entry name" value="DUF4240"/>
</dbReference>
<gene>
    <name evidence="2" type="ORF">GCM10022267_40730</name>
</gene>
<organism evidence="2 3">
    <name type="scientific">Lentzea roselyniae</name>
    <dbReference type="NCBI Taxonomy" id="531940"/>
    <lineage>
        <taxon>Bacteria</taxon>
        <taxon>Bacillati</taxon>
        <taxon>Actinomycetota</taxon>
        <taxon>Actinomycetes</taxon>
        <taxon>Pseudonocardiales</taxon>
        <taxon>Pseudonocardiaceae</taxon>
        <taxon>Lentzea</taxon>
    </lineage>
</organism>
<protein>
    <submittedName>
        <fullName evidence="2">DUF4240 domain-containing protein</fullName>
    </submittedName>
</protein>
<keyword evidence="3" id="KW-1185">Reference proteome</keyword>
<dbReference type="Pfam" id="PF14024">
    <property type="entry name" value="DUF4240"/>
    <property type="match status" value="1"/>
</dbReference>
<comment type="caution">
    <text evidence="2">The sequence shown here is derived from an EMBL/GenBank/DDBJ whole genome shotgun (WGS) entry which is preliminary data.</text>
</comment>
<evidence type="ECO:0000313" key="3">
    <source>
        <dbReference type="Proteomes" id="UP001500711"/>
    </source>
</evidence>
<feature type="domain" description="DUF4240" evidence="1">
    <location>
        <begin position="4"/>
        <end position="140"/>
    </location>
</feature>
<evidence type="ECO:0000313" key="2">
    <source>
        <dbReference type="EMBL" id="GAA3650181.1"/>
    </source>
</evidence>
<accession>A0ABP7B6X6</accession>
<name>A0ABP7B6X6_9PSEU</name>
<dbReference type="EMBL" id="BAABBE010000010">
    <property type="protein sequence ID" value="GAA3650181.1"/>
    <property type="molecule type" value="Genomic_DNA"/>
</dbReference>
<dbReference type="Proteomes" id="UP001500711">
    <property type="component" value="Unassembled WGS sequence"/>
</dbReference>
<evidence type="ECO:0000259" key="1">
    <source>
        <dbReference type="Pfam" id="PF14024"/>
    </source>
</evidence>
<reference evidence="3" key="1">
    <citation type="journal article" date="2019" name="Int. J. Syst. Evol. Microbiol.">
        <title>The Global Catalogue of Microorganisms (GCM) 10K type strain sequencing project: providing services to taxonomists for standard genome sequencing and annotation.</title>
        <authorList>
            <consortium name="The Broad Institute Genomics Platform"/>
            <consortium name="The Broad Institute Genome Sequencing Center for Infectious Disease"/>
            <person name="Wu L."/>
            <person name="Ma J."/>
        </authorList>
    </citation>
    <scope>NUCLEOTIDE SEQUENCE [LARGE SCALE GENOMIC DNA]</scope>
    <source>
        <strain evidence="3">JCM 17494</strain>
    </source>
</reference>
<sequence>MTGMDAGGFWKLVDHSRDKTADLDEQRAWLCGRLALLPAGEIADFAVRLDEQRRRVDTWVHWQAATLICRGLCGMDSFFYFQAWLVGQGRAVFESVVSSPDALASVPQIQRLASLRVDEVRDADWPDWEALYRVPDDAFEVVSGGELDDLLESRGQVRAFDVSPGGDEVEMEDPAGIARRVPRLWALFGKTS</sequence>
<proteinExistence type="predicted"/>